<dbReference type="STRING" id="1387277.SAMN06295998_1542"/>
<feature type="region of interest" description="Disordered" evidence="1">
    <location>
        <begin position="151"/>
        <end position="174"/>
    </location>
</feature>
<dbReference type="AlphaFoldDB" id="A0A1W2EWI2"/>
<evidence type="ECO:0000313" key="3">
    <source>
        <dbReference type="Proteomes" id="UP000192330"/>
    </source>
</evidence>
<reference evidence="2 3" key="1">
    <citation type="submission" date="2017-04" db="EMBL/GenBank/DDBJ databases">
        <authorList>
            <person name="Afonso C.L."/>
            <person name="Miller P.J."/>
            <person name="Scott M.A."/>
            <person name="Spackman E."/>
            <person name="Goraichik I."/>
            <person name="Dimitrov K.M."/>
            <person name="Suarez D.L."/>
            <person name="Swayne D.E."/>
        </authorList>
    </citation>
    <scope>NUCLEOTIDE SEQUENCE [LARGE SCALE GENOMIC DNA]</scope>
    <source>
        <strain evidence="2 3">CGMCC 1.12644</strain>
    </source>
</reference>
<dbReference type="SUPFAM" id="SSF46689">
    <property type="entry name" value="Homeodomain-like"/>
    <property type="match status" value="1"/>
</dbReference>
<dbReference type="Proteomes" id="UP000192330">
    <property type="component" value="Unassembled WGS sequence"/>
</dbReference>
<dbReference type="Pfam" id="PF01527">
    <property type="entry name" value="HTH_Tnp_1"/>
    <property type="match status" value="1"/>
</dbReference>
<organism evidence="2 3">
    <name type="scientific">Primorskyibacter flagellatus</name>
    <dbReference type="NCBI Taxonomy" id="1387277"/>
    <lineage>
        <taxon>Bacteria</taxon>
        <taxon>Pseudomonadati</taxon>
        <taxon>Pseudomonadota</taxon>
        <taxon>Alphaproteobacteria</taxon>
        <taxon>Rhodobacterales</taxon>
        <taxon>Roseobacteraceae</taxon>
        <taxon>Primorskyibacter</taxon>
    </lineage>
</organism>
<proteinExistence type="predicted"/>
<dbReference type="EMBL" id="FWYD01000054">
    <property type="protein sequence ID" value="SMD14034.1"/>
    <property type="molecule type" value="Genomic_DNA"/>
</dbReference>
<accession>A0A1W2EWI2</accession>
<evidence type="ECO:0000256" key="1">
    <source>
        <dbReference type="SAM" id="MobiDB-lite"/>
    </source>
</evidence>
<gene>
    <name evidence="2" type="ORF">SAMN06295998_1542</name>
</gene>
<dbReference type="InterPro" id="IPR052546">
    <property type="entry name" value="Transposase_8_domain"/>
</dbReference>
<dbReference type="GO" id="GO:0006313">
    <property type="term" value="P:DNA transposition"/>
    <property type="evidence" value="ECO:0007669"/>
    <property type="project" value="InterPro"/>
</dbReference>
<dbReference type="PANTHER" id="PTHR33609:SF1">
    <property type="entry name" value="TRANSPOSASE"/>
    <property type="match status" value="1"/>
</dbReference>
<evidence type="ECO:0000313" key="2">
    <source>
        <dbReference type="EMBL" id="SMD14034.1"/>
    </source>
</evidence>
<name>A0A1W2EWI2_9RHOB</name>
<protein>
    <submittedName>
        <fullName evidence="2">Transposase</fullName>
    </submittedName>
</protein>
<dbReference type="PANTHER" id="PTHR33609">
    <property type="entry name" value="LOW CALCIUM RESPONSE LOCUS PROTEIN S"/>
    <property type="match status" value="1"/>
</dbReference>
<dbReference type="InterPro" id="IPR002514">
    <property type="entry name" value="Transposase_8"/>
</dbReference>
<keyword evidence="3" id="KW-1185">Reference proteome</keyword>
<dbReference type="InterPro" id="IPR009057">
    <property type="entry name" value="Homeodomain-like_sf"/>
</dbReference>
<dbReference type="GO" id="GO:0003677">
    <property type="term" value="F:DNA binding"/>
    <property type="evidence" value="ECO:0007669"/>
    <property type="project" value="InterPro"/>
</dbReference>
<dbReference type="GO" id="GO:0004803">
    <property type="term" value="F:transposase activity"/>
    <property type="evidence" value="ECO:0007669"/>
    <property type="project" value="InterPro"/>
</dbReference>
<sequence length="227" mass="24796">MRKSRFTEAQIIGIIKEQEAGMPTAEVCRKHGLSSATFYKLKAKYGGMEVSDAARLPMSRRGRGLCMWLSSSTSLPAASLGGASAAQQPLGLSSTLWNKPFINADLHTINWCTTRIADRNICLSSTLNGWQRRRLPHLSAALEIPMTMPWQKPSTGCSKPRSSTGASHGAVSTPWNTRHCNGSIPALSKKRLSSTTAACSSPSGISRQLKPRQTSTQLWKDQTWPRN</sequence>
<feature type="compositionally biased region" description="Polar residues" evidence="1">
    <location>
        <begin position="152"/>
        <end position="166"/>
    </location>
</feature>
<feature type="region of interest" description="Disordered" evidence="1">
    <location>
        <begin position="197"/>
        <end position="227"/>
    </location>
</feature>